<dbReference type="PANTHER" id="PTHR34512:SF30">
    <property type="entry name" value="OUTER MEMBRANE PROTEIN ASSEMBLY FACTOR BAMB"/>
    <property type="match status" value="1"/>
</dbReference>
<dbReference type="AlphaFoldDB" id="A0A3D1JHN1"/>
<comment type="caution">
    <text evidence="2">The sequence shown here is derived from an EMBL/GenBank/DDBJ whole genome shotgun (WGS) entry which is preliminary data.</text>
</comment>
<protein>
    <recommendedName>
        <fullName evidence="1">Pyrrolo-quinoline quinone repeat domain-containing protein</fullName>
    </recommendedName>
</protein>
<dbReference type="STRING" id="229919.GCA_001050195_01910"/>
<dbReference type="EMBL" id="DPBP01000037">
    <property type="protein sequence ID" value="HCE18081.1"/>
    <property type="molecule type" value="Genomic_DNA"/>
</dbReference>
<dbReference type="SUPFAM" id="SSF50969">
    <property type="entry name" value="YVTN repeat-like/Quinoprotein amine dehydrogenase"/>
    <property type="match status" value="1"/>
</dbReference>
<dbReference type="Gene3D" id="2.130.10.10">
    <property type="entry name" value="YVTN repeat-like/Quinoprotein amine dehydrogenase"/>
    <property type="match status" value="2"/>
</dbReference>
<proteinExistence type="predicted"/>
<dbReference type="Proteomes" id="UP000264141">
    <property type="component" value="Unassembled WGS sequence"/>
</dbReference>
<name>A0A3D1JHN1_9CHLR</name>
<evidence type="ECO:0000313" key="3">
    <source>
        <dbReference type="Proteomes" id="UP000264141"/>
    </source>
</evidence>
<reference evidence="2 3" key="1">
    <citation type="journal article" date="2018" name="Nat. Biotechnol.">
        <title>A standardized bacterial taxonomy based on genome phylogeny substantially revises the tree of life.</title>
        <authorList>
            <person name="Parks D.H."/>
            <person name="Chuvochina M."/>
            <person name="Waite D.W."/>
            <person name="Rinke C."/>
            <person name="Skarshewski A."/>
            <person name="Chaumeil P.A."/>
            <person name="Hugenholtz P."/>
        </authorList>
    </citation>
    <scope>NUCLEOTIDE SEQUENCE [LARGE SCALE GENOMIC DNA]</scope>
    <source>
        <strain evidence="2">UBA8781</strain>
    </source>
</reference>
<dbReference type="InterPro" id="IPR018391">
    <property type="entry name" value="PQQ_b-propeller_rpt"/>
</dbReference>
<dbReference type="InterPro" id="IPR015943">
    <property type="entry name" value="WD40/YVTN_repeat-like_dom_sf"/>
</dbReference>
<accession>A0A3D1JHN1</accession>
<evidence type="ECO:0000313" key="2">
    <source>
        <dbReference type="EMBL" id="HCE18081.1"/>
    </source>
</evidence>
<sequence length="376" mass="41336">MAGRNPDRFLYCRRRHRLHTFSSPKSIWKVIFLLALASLMLAACSGVAVNNWPGLSHAGNAVYYAQLQLIKIDATNGTQIWRYPEKPDAKNSFIAAPAVNGRQVIAGNMNNEVIAIDDESGQELWAFRDEQGKGRFIASPLVVNDTVLIPSTDRYLYSLDANTGQLLWRFKARDALWAGVASDGKWVYLPGTDHYLYVIDLASGKLAWEMDLGGSMLHAPVLAPDGMLYLSTIVQEMIAVDAAQQKVVWRETIEGKVWNPPLLDDGRLVFGTDKNKVYALDAQSGATLWTVSTTGSIIASPVKLGDGYLLGAENGEVFIVTREGARGWTRTLKGKIYSSLSLSENLAAVGGMELEHLLVTFDAQGKQDWTYNPPGN</sequence>
<dbReference type="OrthoDB" id="158123at2"/>
<dbReference type="InterPro" id="IPR002372">
    <property type="entry name" value="PQQ_rpt_dom"/>
</dbReference>
<feature type="domain" description="Pyrrolo-quinoline quinone repeat" evidence="1">
    <location>
        <begin position="64"/>
        <end position="151"/>
    </location>
</feature>
<evidence type="ECO:0000259" key="1">
    <source>
        <dbReference type="Pfam" id="PF13360"/>
    </source>
</evidence>
<organism evidence="2 3">
    <name type="scientific">Anaerolinea thermolimosa</name>
    <dbReference type="NCBI Taxonomy" id="229919"/>
    <lineage>
        <taxon>Bacteria</taxon>
        <taxon>Bacillati</taxon>
        <taxon>Chloroflexota</taxon>
        <taxon>Anaerolineae</taxon>
        <taxon>Anaerolineales</taxon>
        <taxon>Anaerolineaceae</taxon>
        <taxon>Anaerolinea</taxon>
    </lineage>
</organism>
<dbReference type="PANTHER" id="PTHR34512">
    <property type="entry name" value="CELL SURFACE PROTEIN"/>
    <property type="match status" value="1"/>
</dbReference>
<feature type="domain" description="Pyrrolo-quinoline quinone repeat" evidence="1">
    <location>
        <begin position="224"/>
        <end position="333"/>
    </location>
</feature>
<dbReference type="InterPro" id="IPR011047">
    <property type="entry name" value="Quinoprotein_ADH-like_sf"/>
</dbReference>
<dbReference type="InterPro" id="IPR011044">
    <property type="entry name" value="Quino_amine_DH_bsu"/>
</dbReference>
<dbReference type="SUPFAM" id="SSF50998">
    <property type="entry name" value="Quinoprotein alcohol dehydrogenase-like"/>
    <property type="match status" value="1"/>
</dbReference>
<dbReference type="SMART" id="SM00564">
    <property type="entry name" value="PQQ"/>
    <property type="match status" value="7"/>
</dbReference>
<gene>
    <name evidence="2" type="ORF">DEQ80_09495</name>
</gene>
<dbReference type="Pfam" id="PF13360">
    <property type="entry name" value="PQQ_2"/>
    <property type="match status" value="2"/>
</dbReference>